<keyword evidence="3" id="KW-1185">Reference proteome</keyword>
<comment type="caution">
    <text evidence="2">The sequence shown here is derived from an EMBL/GenBank/DDBJ whole genome shotgun (WGS) entry which is preliminary data.</text>
</comment>
<feature type="compositionally biased region" description="Low complexity" evidence="1">
    <location>
        <begin position="12"/>
        <end position="24"/>
    </location>
</feature>
<gene>
    <name evidence="2" type="ORF">LTR36_002125</name>
</gene>
<feature type="region of interest" description="Disordered" evidence="1">
    <location>
        <begin position="1"/>
        <end position="24"/>
    </location>
</feature>
<reference evidence="2 3" key="1">
    <citation type="submission" date="2021-11" db="EMBL/GenBank/DDBJ databases">
        <title>Black yeast isolated from Biological Soil Crust.</title>
        <authorList>
            <person name="Kurbessoian T."/>
        </authorList>
    </citation>
    <scope>NUCLEOTIDE SEQUENCE [LARGE SCALE GENOMIC DNA]</scope>
    <source>
        <strain evidence="2 3">CCFEE 5522</strain>
    </source>
</reference>
<evidence type="ECO:0000313" key="2">
    <source>
        <dbReference type="EMBL" id="KAK4546448.1"/>
    </source>
</evidence>
<evidence type="ECO:0000313" key="3">
    <source>
        <dbReference type="Proteomes" id="UP001324427"/>
    </source>
</evidence>
<sequence length="476" mass="52277">MSNSEHALVQHPSPSGSASEPGELSSSFPNRGFLHVSSVKSFRAAQKWRKVESFAKHVLTVVQRWLEDKETAVRAPAMRTLLRTGVRLIIVPSIFSSFALSMACDVASSPYSEGILDDSWGSKNPETTDLDAIVDFNAAFGGGNDENNTINPQMLSNPSSPASSYNNAFNSNGVDHTLSPEPTSLGAYPTDFANSQSSATPYYHPSLELNPALHFQPPGLRYQTRQRSISEPPDGFAQHRQMPNGPDVTFHRGGHFLGYQQQQGPKPLKSLPKGKLGHQQMRSQPYKCKPNRAADHHQQQQQRYQLRRTQTQPMRPPMSVPAMPPPHPMAHMQMQSHGQHMFEPLPPVMEGQRYVTSRVCTPVPEALPPVMAQSPRQQEIDPLLMMPLPLAAVVGSDQGGKQTVTVPLTVEELRAMIMEAVQKAVKGVETGNAGVVESGMDEPMKEESVEELVVEEQVAQGDEPAQASIESDDFLL</sequence>
<organism evidence="2 3">
    <name type="scientific">Oleoguttula mirabilis</name>
    <dbReference type="NCBI Taxonomy" id="1507867"/>
    <lineage>
        <taxon>Eukaryota</taxon>
        <taxon>Fungi</taxon>
        <taxon>Dikarya</taxon>
        <taxon>Ascomycota</taxon>
        <taxon>Pezizomycotina</taxon>
        <taxon>Dothideomycetes</taxon>
        <taxon>Dothideomycetidae</taxon>
        <taxon>Mycosphaerellales</taxon>
        <taxon>Teratosphaeriaceae</taxon>
        <taxon>Oleoguttula</taxon>
    </lineage>
</organism>
<protein>
    <submittedName>
        <fullName evidence="2">Uncharacterized protein</fullName>
    </submittedName>
</protein>
<dbReference type="EMBL" id="JAVFHQ010000015">
    <property type="protein sequence ID" value="KAK4546448.1"/>
    <property type="molecule type" value="Genomic_DNA"/>
</dbReference>
<dbReference type="Proteomes" id="UP001324427">
    <property type="component" value="Unassembled WGS sequence"/>
</dbReference>
<evidence type="ECO:0000256" key="1">
    <source>
        <dbReference type="SAM" id="MobiDB-lite"/>
    </source>
</evidence>
<accession>A0AAV9JM74</accession>
<feature type="region of interest" description="Disordered" evidence="1">
    <location>
        <begin position="229"/>
        <end position="317"/>
    </location>
</feature>
<dbReference type="AlphaFoldDB" id="A0AAV9JM74"/>
<feature type="compositionally biased region" description="Low complexity" evidence="1">
    <location>
        <begin position="260"/>
        <end position="274"/>
    </location>
</feature>
<feature type="compositionally biased region" description="Low complexity" evidence="1">
    <location>
        <begin position="299"/>
        <end position="313"/>
    </location>
</feature>
<feature type="region of interest" description="Disordered" evidence="1">
    <location>
        <begin position="457"/>
        <end position="476"/>
    </location>
</feature>
<proteinExistence type="predicted"/>
<name>A0AAV9JM74_9PEZI</name>